<sequence length="101" mass="10507">MADTKISALTAITSLVTGDEFGVNDSGASKKVTFENVTKRNIAVPCTLEVPEGTVAFPDVHAMTTTVSKKITGIVLPDGAATSTLNFKCVIPEDLHGTPAM</sequence>
<evidence type="ECO:0000313" key="1">
    <source>
        <dbReference type="EMBL" id="KKK72510.1"/>
    </source>
</evidence>
<reference evidence="1" key="1">
    <citation type="journal article" date="2015" name="Nature">
        <title>Complex archaea that bridge the gap between prokaryotes and eukaryotes.</title>
        <authorList>
            <person name="Spang A."/>
            <person name="Saw J.H."/>
            <person name="Jorgensen S.L."/>
            <person name="Zaremba-Niedzwiedzka K."/>
            <person name="Martijn J."/>
            <person name="Lind A.E."/>
            <person name="van Eijk R."/>
            <person name="Schleper C."/>
            <person name="Guy L."/>
            <person name="Ettema T.J."/>
        </authorList>
    </citation>
    <scope>NUCLEOTIDE SEQUENCE</scope>
</reference>
<organism evidence="1">
    <name type="scientific">marine sediment metagenome</name>
    <dbReference type="NCBI Taxonomy" id="412755"/>
    <lineage>
        <taxon>unclassified sequences</taxon>
        <taxon>metagenomes</taxon>
        <taxon>ecological metagenomes</taxon>
    </lineage>
</organism>
<feature type="non-terminal residue" evidence="1">
    <location>
        <position position="101"/>
    </location>
</feature>
<comment type="caution">
    <text evidence="1">The sequence shown here is derived from an EMBL/GenBank/DDBJ whole genome shotgun (WGS) entry which is preliminary data.</text>
</comment>
<dbReference type="AlphaFoldDB" id="A0A0F8YFR2"/>
<accession>A0A0F8YFR2</accession>
<proteinExistence type="predicted"/>
<protein>
    <submittedName>
        <fullName evidence="1">Uncharacterized protein</fullName>
    </submittedName>
</protein>
<name>A0A0F8YFR2_9ZZZZ</name>
<gene>
    <name evidence="1" type="ORF">LCGC14_2903130</name>
</gene>
<dbReference type="EMBL" id="LAZR01057223">
    <property type="protein sequence ID" value="KKK72510.1"/>
    <property type="molecule type" value="Genomic_DNA"/>
</dbReference>